<reference evidence="2 3" key="1">
    <citation type="submission" date="2016-07" db="EMBL/GenBank/DDBJ databases">
        <title>Draft genome sequence of Prauserella sp. YIM 121212, isolated from alkaline soil.</title>
        <authorList>
            <person name="Ruckert C."/>
            <person name="Albersmeier A."/>
            <person name="Jiang C.-L."/>
            <person name="Jiang Y."/>
            <person name="Kalinowski J."/>
            <person name="Schneider O."/>
            <person name="Winkler A."/>
            <person name="Zotchev S.B."/>
        </authorList>
    </citation>
    <scope>NUCLEOTIDE SEQUENCE [LARGE SCALE GENOMIC DNA]</scope>
    <source>
        <strain evidence="2 3">YIM 121212</strain>
    </source>
</reference>
<dbReference type="InterPro" id="IPR036396">
    <property type="entry name" value="Cyt_P450_sf"/>
</dbReference>
<dbReference type="AlphaFoldDB" id="A0A318LEE5"/>
<dbReference type="Proteomes" id="UP000247892">
    <property type="component" value="Unassembled WGS sequence"/>
</dbReference>
<dbReference type="PANTHER" id="PTHR46696:SF1">
    <property type="entry name" value="CYTOCHROME P450 YJIB-RELATED"/>
    <property type="match status" value="1"/>
</dbReference>
<protein>
    <submittedName>
        <fullName evidence="2">Uncharacterized protein</fullName>
    </submittedName>
</protein>
<dbReference type="EMBL" id="MASU01000013">
    <property type="protein sequence ID" value="PXY24401.1"/>
    <property type="molecule type" value="Genomic_DNA"/>
</dbReference>
<dbReference type="Gene3D" id="1.10.630.10">
    <property type="entry name" value="Cytochrome P450"/>
    <property type="match status" value="1"/>
</dbReference>
<dbReference type="SUPFAM" id="SSF48264">
    <property type="entry name" value="Cytochrome P450"/>
    <property type="match status" value="1"/>
</dbReference>
<gene>
    <name evidence="2" type="ORF">BA062_29760</name>
</gene>
<evidence type="ECO:0000256" key="1">
    <source>
        <dbReference type="ARBA" id="ARBA00010617"/>
    </source>
</evidence>
<comment type="similarity">
    <text evidence="1">Belongs to the cytochrome P450 family.</text>
</comment>
<dbReference type="InterPro" id="IPR001128">
    <property type="entry name" value="Cyt_P450"/>
</dbReference>
<accession>A0A318LEE5</accession>
<evidence type="ECO:0000313" key="2">
    <source>
        <dbReference type="EMBL" id="PXY24401.1"/>
    </source>
</evidence>
<dbReference type="GO" id="GO:0004497">
    <property type="term" value="F:monooxygenase activity"/>
    <property type="evidence" value="ECO:0007669"/>
    <property type="project" value="InterPro"/>
</dbReference>
<dbReference type="InterPro" id="IPR002397">
    <property type="entry name" value="Cyt_P450_B"/>
</dbReference>
<keyword evidence="3" id="KW-1185">Reference proteome</keyword>
<organism evidence="2 3">
    <name type="scientific">Prauserella flavalba</name>
    <dbReference type="NCBI Taxonomy" id="1477506"/>
    <lineage>
        <taxon>Bacteria</taxon>
        <taxon>Bacillati</taxon>
        <taxon>Actinomycetota</taxon>
        <taxon>Actinomycetes</taxon>
        <taxon>Pseudonocardiales</taxon>
        <taxon>Pseudonocardiaceae</taxon>
        <taxon>Prauserella</taxon>
    </lineage>
</organism>
<dbReference type="Pfam" id="PF00067">
    <property type="entry name" value="p450"/>
    <property type="match status" value="1"/>
</dbReference>
<dbReference type="RefSeq" id="WP_425452971.1">
    <property type="nucleotide sequence ID" value="NZ_MASU01000013.1"/>
</dbReference>
<name>A0A318LEE5_9PSEU</name>
<dbReference type="PANTHER" id="PTHR46696">
    <property type="entry name" value="P450, PUTATIVE (EUROFUNG)-RELATED"/>
    <property type="match status" value="1"/>
</dbReference>
<sequence>MIEEFLRYDGPINLATLRYTTEPVRVDDVEIPAHALVLVALLAANRDEARVPDPDRLDITRSANGHLAFAEAGDALCWRDSTLVHALESLRVRLT</sequence>
<comment type="caution">
    <text evidence="2">The sequence shown here is derived from an EMBL/GenBank/DDBJ whole genome shotgun (WGS) entry which is preliminary data.</text>
</comment>
<evidence type="ECO:0000313" key="3">
    <source>
        <dbReference type="Proteomes" id="UP000247892"/>
    </source>
</evidence>
<dbReference type="GO" id="GO:0005506">
    <property type="term" value="F:iron ion binding"/>
    <property type="evidence" value="ECO:0007669"/>
    <property type="project" value="InterPro"/>
</dbReference>
<dbReference type="GO" id="GO:0020037">
    <property type="term" value="F:heme binding"/>
    <property type="evidence" value="ECO:0007669"/>
    <property type="project" value="InterPro"/>
</dbReference>
<proteinExistence type="inferred from homology"/>
<dbReference type="PRINTS" id="PR00359">
    <property type="entry name" value="BP450"/>
</dbReference>
<dbReference type="GO" id="GO:0016705">
    <property type="term" value="F:oxidoreductase activity, acting on paired donors, with incorporation or reduction of molecular oxygen"/>
    <property type="evidence" value="ECO:0007669"/>
    <property type="project" value="InterPro"/>
</dbReference>